<dbReference type="AlphaFoldDB" id="A0A6G4V145"/>
<keyword evidence="3" id="KW-1185">Reference proteome</keyword>
<dbReference type="Proteomes" id="UP000472335">
    <property type="component" value="Unassembled WGS sequence"/>
</dbReference>
<dbReference type="RefSeq" id="WP_165256147.1">
    <property type="nucleotide sequence ID" value="NZ_JAAKZY010000017.1"/>
</dbReference>
<accession>A0A6G4V145</accession>
<protein>
    <submittedName>
        <fullName evidence="2">Uncharacterized protein</fullName>
    </submittedName>
</protein>
<gene>
    <name evidence="2" type="ORF">G5C60_07890</name>
</gene>
<organism evidence="2 3">
    <name type="scientific">Streptomyces scabichelini</name>
    <dbReference type="NCBI Taxonomy" id="2711217"/>
    <lineage>
        <taxon>Bacteria</taxon>
        <taxon>Bacillati</taxon>
        <taxon>Actinomycetota</taxon>
        <taxon>Actinomycetes</taxon>
        <taxon>Kitasatosporales</taxon>
        <taxon>Streptomycetaceae</taxon>
        <taxon>Streptomyces</taxon>
    </lineage>
</organism>
<name>A0A6G4V145_9ACTN</name>
<sequence>MTESVFHKWRAATVLAAAAAAVVGVGLVASPASAATSWESLTVPITTQKVSVLPVSGQNLFARSESICFDASECTPTVRLWQKTGTTYKELTPPAEAAVDTMAGTATDDLWVIGTRWASNGSNRIHHYNGSTWSANLNPDPKSLELYDAEAVGRNSVWGAGSVRVAGAPTKWVPAVSHWDGQSWKTTKFADMEGNLVALDVRNENDIWAVGHGDDQPLAMHYDGTTWREVPLTGTSNMDSLREVFSNGPNDVWINSGEQMSHWDGKTWTRHDISAAPQAAVSFSSYGGQVYVGVRSFGSHPKLNRWTGTAWQADTSLTKGNTVDQLATGSDGSLYAASSQGDGVVFRYNAYLSRLAPPTTG</sequence>
<evidence type="ECO:0000313" key="3">
    <source>
        <dbReference type="Proteomes" id="UP000472335"/>
    </source>
</evidence>
<keyword evidence="1" id="KW-0732">Signal</keyword>
<reference evidence="2 3" key="1">
    <citation type="submission" date="2020-02" db="EMBL/GenBank/DDBJ databases">
        <title>Whole-genome analyses of novel actinobacteria.</title>
        <authorList>
            <person name="Sahin N."/>
            <person name="Gencbay T."/>
        </authorList>
    </citation>
    <scope>NUCLEOTIDE SEQUENCE [LARGE SCALE GENOMIC DNA]</scope>
    <source>
        <strain evidence="2 3">HC44</strain>
    </source>
</reference>
<evidence type="ECO:0000313" key="2">
    <source>
        <dbReference type="EMBL" id="NGO07574.1"/>
    </source>
</evidence>
<evidence type="ECO:0000256" key="1">
    <source>
        <dbReference type="SAM" id="SignalP"/>
    </source>
</evidence>
<dbReference type="SUPFAM" id="SSF63829">
    <property type="entry name" value="Calcium-dependent phosphotriesterase"/>
    <property type="match status" value="1"/>
</dbReference>
<feature type="chain" id="PRO_5026195418" evidence="1">
    <location>
        <begin position="35"/>
        <end position="361"/>
    </location>
</feature>
<feature type="signal peptide" evidence="1">
    <location>
        <begin position="1"/>
        <end position="34"/>
    </location>
</feature>
<proteinExistence type="predicted"/>
<comment type="caution">
    <text evidence="2">The sequence shown here is derived from an EMBL/GenBank/DDBJ whole genome shotgun (WGS) entry which is preliminary data.</text>
</comment>
<dbReference type="EMBL" id="JAAKZY010000017">
    <property type="protein sequence ID" value="NGO07574.1"/>
    <property type="molecule type" value="Genomic_DNA"/>
</dbReference>